<dbReference type="RefSeq" id="WP_006086915.1">
    <property type="nucleotide sequence ID" value="NZ_JAMTCD010000021.1"/>
</dbReference>
<comment type="caution">
    <text evidence="2">The sequence shown here is derived from an EMBL/GenBank/DDBJ whole genome shotgun (WGS) entry which is preliminary data.</text>
</comment>
<proteinExistence type="predicted"/>
<protein>
    <submittedName>
        <fullName evidence="2">Nuclear transport factor 2 family protein</fullName>
    </submittedName>
</protein>
<dbReference type="Proteomes" id="UP001155546">
    <property type="component" value="Unassembled WGS sequence"/>
</dbReference>
<feature type="signal peptide" evidence="1">
    <location>
        <begin position="1"/>
        <end position="19"/>
    </location>
</feature>
<gene>
    <name evidence="2" type="ORF">NE535_14740</name>
</gene>
<dbReference type="EMBL" id="JAMTCD010000021">
    <property type="protein sequence ID" value="MCT7943033.1"/>
    <property type="molecule type" value="Genomic_DNA"/>
</dbReference>
<dbReference type="Gene3D" id="3.10.450.50">
    <property type="match status" value="1"/>
</dbReference>
<evidence type="ECO:0000256" key="1">
    <source>
        <dbReference type="SAM" id="SignalP"/>
    </source>
</evidence>
<dbReference type="InterPro" id="IPR032710">
    <property type="entry name" value="NTF2-like_dom_sf"/>
</dbReference>
<keyword evidence="3" id="KW-1185">Reference proteome</keyword>
<dbReference type="SUPFAM" id="SSF54427">
    <property type="entry name" value="NTF2-like"/>
    <property type="match status" value="1"/>
</dbReference>
<evidence type="ECO:0000313" key="3">
    <source>
        <dbReference type="Proteomes" id="UP001155546"/>
    </source>
</evidence>
<organism evidence="2 3">
    <name type="scientific">Shewanella holmiensis</name>
    <dbReference type="NCBI Taxonomy" id="2952222"/>
    <lineage>
        <taxon>Bacteria</taxon>
        <taxon>Pseudomonadati</taxon>
        <taxon>Pseudomonadota</taxon>
        <taxon>Gammaproteobacteria</taxon>
        <taxon>Alteromonadales</taxon>
        <taxon>Shewanellaceae</taxon>
        <taxon>Shewanella</taxon>
    </lineage>
</organism>
<reference evidence="2" key="1">
    <citation type="journal article" date="2023" name="Int. J. Syst. Evol. Microbiol.">
        <title>&lt;i&gt;Shewanella septentrionalis&lt;/i&gt; sp. nov. and &lt;i&gt;Shewanella holmiensis&lt;/i&gt; sp. nov., isolated from Baltic Sea water and sediments.</title>
        <authorList>
            <person name="Martin-Rodriguez A.J."/>
            <person name="Thorell K."/>
            <person name="Joffre E."/>
            <person name="Jensie-Markopoulos S."/>
            <person name="Moore E.R.B."/>
            <person name="Sjoling A."/>
        </authorList>
    </citation>
    <scope>NUCLEOTIDE SEQUENCE</scope>
    <source>
        <strain evidence="2">SP1S2-7</strain>
    </source>
</reference>
<keyword evidence="1" id="KW-0732">Signal</keyword>
<evidence type="ECO:0000313" key="2">
    <source>
        <dbReference type="EMBL" id="MCT7943033.1"/>
    </source>
</evidence>
<accession>A0A9X2WPA5</accession>
<name>A0A9X2WPA5_9GAMM</name>
<feature type="chain" id="PRO_5040903784" evidence="1">
    <location>
        <begin position="20"/>
        <end position="152"/>
    </location>
</feature>
<sequence length="152" mass="17305">MKRLYLFLLSLSISLSLSAGEIDLTEFGKSYFTAWKATQAPNATKKDIEHYLSFLKDDIGHQHLPYDPDDSRLSDGKDSMRNGMSYYLGSHTDYSAELFQVVPAYNVVVITYSTKSSGIHPQTKEMMHQSYDTMEVLEIEDGKVSVIRKYSE</sequence>
<dbReference type="AlphaFoldDB" id="A0A9X2WPA5"/>